<feature type="region of interest" description="Disordered" evidence="6">
    <location>
        <begin position="742"/>
        <end position="770"/>
    </location>
</feature>
<protein>
    <submittedName>
        <fullName evidence="8">Cus1p</fullName>
    </submittedName>
</protein>
<dbReference type="InterPro" id="IPR023395">
    <property type="entry name" value="MCP_dom_sf"/>
</dbReference>
<feature type="region of interest" description="Disordered" evidence="6">
    <location>
        <begin position="80"/>
        <end position="101"/>
    </location>
</feature>
<feature type="compositionally biased region" description="Low complexity" evidence="6">
    <location>
        <begin position="327"/>
        <end position="337"/>
    </location>
</feature>
<accession>A0A2H9TNV7</accession>
<dbReference type="OrthoDB" id="10260794at2759"/>
<comment type="caution">
    <text evidence="8">The sequence shown here is derived from an EMBL/GenBank/DDBJ whole genome shotgun (WGS) entry which is preliminary data.</text>
</comment>
<evidence type="ECO:0000313" key="9">
    <source>
        <dbReference type="Proteomes" id="UP000240830"/>
    </source>
</evidence>
<dbReference type="Gene3D" id="1.50.40.10">
    <property type="entry name" value="Mitochondrial carrier domain"/>
    <property type="match status" value="2"/>
</dbReference>
<dbReference type="PANTHER" id="PTHR12785:SF6">
    <property type="entry name" value="SPLICING FACTOR 3B SUBUNIT 2"/>
    <property type="match status" value="1"/>
</dbReference>
<dbReference type="SUPFAM" id="SSF103506">
    <property type="entry name" value="Mitochondrial carrier"/>
    <property type="match status" value="1"/>
</dbReference>
<feature type="repeat" description="Solcar" evidence="5">
    <location>
        <begin position="568"/>
        <end position="658"/>
    </location>
</feature>
<comment type="subcellular location">
    <subcellularLocation>
        <location evidence="1">Membrane</location>
        <topology evidence="1">Multi-pass membrane protein</topology>
    </subcellularLocation>
</comment>
<evidence type="ECO:0000313" key="8">
    <source>
        <dbReference type="EMBL" id="PJF19402.1"/>
    </source>
</evidence>
<name>A0A2H9TNV7_9FUNG</name>
<evidence type="ECO:0000256" key="2">
    <source>
        <dbReference type="ARBA" id="ARBA00022692"/>
    </source>
</evidence>
<evidence type="ECO:0000256" key="3">
    <source>
        <dbReference type="ARBA" id="ARBA00022989"/>
    </source>
</evidence>
<feature type="region of interest" description="Disordered" evidence="6">
    <location>
        <begin position="1135"/>
        <end position="1240"/>
    </location>
</feature>
<dbReference type="InterPro" id="IPR018108">
    <property type="entry name" value="MCP_transmembrane"/>
</dbReference>
<evidence type="ECO:0000256" key="5">
    <source>
        <dbReference type="PROSITE-ProRule" id="PRU00282"/>
    </source>
</evidence>
<feature type="repeat" description="Solcar" evidence="5">
    <location>
        <begin position="467"/>
        <end position="556"/>
    </location>
</feature>
<evidence type="ECO:0000256" key="6">
    <source>
        <dbReference type="SAM" id="MobiDB-lite"/>
    </source>
</evidence>
<reference evidence="8 9" key="1">
    <citation type="submission" date="2016-10" db="EMBL/GenBank/DDBJ databases">
        <title>The genome of Paramicrosporidium saccamoebae is the missing link in understanding Cryptomycota and Microsporidia evolution.</title>
        <authorList>
            <person name="Quandt C.A."/>
            <person name="Beaudet D."/>
            <person name="Corsaro D."/>
            <person name="Michel R."/>
            <person name="Corradi N."/>
            <person name="James T."/>
        </authorList>
    </citation>
    <scope>NUCLEOTIDE SEQUENCE [LARGE SCALE GENOMIC DNA]</scope>
    <source>
        <strain evidence="8 9">KSL3</strain>
    </source>
</reference>
<keyword evidence="9" id="KW-1185">Reference proteome</keyword>
<dbReference type="EMBL" id="MTSL01000065">
    <property type="protein sequence ID" value="PJF19402.1"/>
    <property type="molecule type" value="Genomic_DNA"/>
</dbReference>
<dbReference type="STRING" id="1246581.A0A2H9TNV7"/>
<feature type="region of interest" description="Disordered" evidence="6">
    <location>
        <begin position="312"/>
        <end position="339"/>
    </location>
</feature>
<proteinExistence type="predicted"/>
<keyword evidence="3" id="KW-1133">Transmembrane helix</keyword>
<evidence type="ECO:0000259" key="7">
    <source>
        <dbReference type="SMART" id="SM00581"/>
    </source>
</evidence>
<feature type="repeat" description="Solcar" evidence="5">
    <location>
        <begin position="367"/>
        <end position="448"/>
    </location>
</feature>
<feature type="compositionally biased region" description="Acidic residues" evidence="6">
    <location>
        <begin position="1025"/>
        <end position="1049"/>
    </location>
</feature>
<sequence length="1240" mass="137795">MDNSVKSTTVVTRWRLISVADIQTFWTRISLSEKAASAATTTVTTKAAKETITHAVADNVSFTNDLLLSGILEDLLATPEDPRRNSKSISSRVPSLEPASGSVSLPFEGVDTLAGYGFDDLVPWGSSVETMEDFKHGLLSHGEVEVPADLPEQVQVKAAKKPRIKKMPDLKDLIDEETVLERDDLLLASGEGLLPKQTIWELDLYKFVNPSAVSKKKTREKVKSIPEEPHGLESGVFDWDMMEEPPLPMDSSSFIGGSPIPRSLGKTSLLSLASRVSSPMANMDWNVPSNVVAHREDNMDFLGERVLRDSKIYRGGNNNNHDRNSRDGNNNNHNTTNQPGTHLMTAISDGKTEVSDTPAVSELNPNKSLIVNLVSGGMGGFCVVLVGYPFDFLKTRLQTSSESLTTAARSVWRTAGWRGFYQGATAPLIGVSPVFAVNFYGYELGKRVYDRLFGAGERRDYSMKGGLPVTQYAFAGAFSSMQTALVVIPADRIKVFMQLPRPADSELARLNAVQVGMRLYKEGGLRALFRGSAPTLLRDVPGLTTFFATYETLKLALRPPQAEVGSVSDVLSVMAAGGVAGVTSWVISLPFDVLKSRVQAAGKTDALSTARFPTWIVLKDLLKNEGPSALYRGWLPVLLRAFPANAACFLGYEATKRLPPATPGLRMVSTAALRRLKKQRQKSRGEGQEKQSWASIETSAISRVPLPNGVEIEYVSAPVIDTEEESILQEFSKVISRFTASNPIEETEPEADKDFSAADSLDEEENAQPKISKKKLKRMNRMTLASLKQFSRHPEVVEWEDVTSKDPYLLVQLKAVRHSVPVPRHWSQKRKYLAGKRGYVKPPFELPAFIRETGITELRDTMRAQDSSKRLKVKAREKMHPKLGRISVDYERLYDAFFKYQTKPPLSMHGELYYEGKEFEGHQDKKPGFLSEELKNALGMTTHLMPPPWLHSMQKYGPPPSYPHMKIPGLNAPIPEGAQWGYHPGGWGKPPVDNFMRDMPVKSEDPIQLMLLNPVERNLWGELEPEEEAPVEEFEPEGPQELALDEDQIDQYQPPSTATEYRDRERNAEIMSDESEVVLVRKNMRSKSSASSSSSATDGADVANSKETSFDFPPRILRASTYPFFGQTSTMLETEHDKEPVRRNLSGTLYPRSSSNANNCSPAPRVQRLSPNSYPSHKPSFPGLEKRSPKIINTRRNYFPAGDYSREQLRLQEMMRQSSPDHGNPSSLESKSTVDGLNLP</sequence>
<dbReference type="Pfam" id="PF00153">
    <property type="entry name" value="Mito_carr"/>
    <property type="match status" value="3"/>
</dbReference>
<organism evidence="8 9">
    <name type="scientific">Paramicrosporidium saccamoebae</name>
    <dbReference type="NCBI Taxonomy" id="1246581"/>
    <lineage>
        <taxon>Eukaryota</taxon>
        <taxon>Fungi</taxon>
        <taxon>Fungi incertae sedis</taxon>
        <taxon>Cryptomycota</taxon>
        <taxon>Cryptomycota incertae sedis</taxon>
        <taxon>Paramicrosporidium</taxon>
    </lineage>
</organism>
<evidence type="ECO:0000256" key="1">
    <source>
        <dbReference type="ARBA" id="ARBA00004141"/>
    </source>
</evidence>
<feature type="compositionally biased region" description="Low complexity" evidence="6">
    <location>
        <begin position="1151"/>
        <end position="1165"/>
    </location>
</feature>
<feature type="domain" description="PSP proline-rich" evidence="7">
    <location>
        <begin position="922"/>
        <end position="976"/>
    </location>
</feature>
<feature type="compositionally biased region" description="Polar residues" evidence="6">
    <location>
        <begin position="1215"/>
        <end position="1240"/>
    </location>
</feature>
<evidence type="ECO:0000256" key="4">
    <source>
        <dbReference type="ARBA" id="ARBA00023136"/>
    </source>
</evidence>
<dbReference type="Pfam" id="PF04046">
    <property type="entry name" value="PSP"/>
    <property type="match status" value="1"/>
</dbReference>
<keyword evidence="2 5" id="KW-0812">Transmembrane</keyword>
<dbReference type="InterPro" id="IPR007180">
    <property type="entry name" value="DUF382"/>
</dbReference>
<dbReference type="SMART" id="SM00581">
    <property type="entry name" value="PSP"/>
    <property type="match status" value="1"/>
</dbReference>
<dbReference type="InterPro" id="IPR006568">
    <property type="entry name" value="PSP_pro-rich"/>
</dbReference>
<dbReference type="PANTHER" id="PTHR12785">
    <property type="entry name" value="SPLICING FACTOR 3B"/>
    <property type="match status" value="1"/>
</dbReference>
<dbReference type="Proteomes" id="UP000240830">
    <property type="component" value="Unassembled WGS sequence"/>
</dbReference>
<feature type="compositionally biased region" description="Low complexity" evidence="6">
    <location>
        <begin position="1086"/>
        <end position="1096"/>
    </location>
</feature>
<keyword evidence="4 5" id="KW-0472">Membrane</keyword>
<dbReference type="AlphaFoldDB" id="A0A2H9TNV7"/>
<gene>
    <name evidence="8" type="ORF">PSACC_00754</name>
</gene>
<feature type="region of interest" description="Disordered" evidence="6">
    <location>
        <begin position="1025"/>
        <end position="1108"/>
    </location>
</feature>
<dbReference type="Pfam" id="PF04037">
    <property type="entry name" value="DUF382"/>
    <property type="match status" value="1"/>
</dbReference>
<dbReference type="InterPro" id="IPR052584">
    <property type="entry name" value="U2_snRNP_Complex_Component"/>
</dbReference>
<dbReference type="PROSITE" id="PS50920">
    <property type="entry name" value="SOLCAR"/>
    <property type="match status" value="3"/>
</dbReference>
<feature type="compositionally biased region" description="Polar residues" evidence="6">
    <location>
        <begin position="1050"/>
        <end position="1059"/>
    </location>
</feature>
<dbReference type="GO" id="GO:0005634">
    <property type="term" value="C:nucleus"/>
    <property type="evidence" value="ECO:0007669"/>
    <property type="project" value="InterPro"/>
</dbReference>
<dbReference type="GO" id="GO:0016020">
    <property type="term" value="C:membrane"/>
    <property type="evidence" value="ECO:0007669"/>
    <property type="project" value="UniProtKB-SubCell"/>
</dbReference>